<gene>
    <name evidence="5" type="ORF">K443DRAFT_130023</name>
</gene>
<dbReference type="STRING" id="1095629.A0A0C9XX19"/>
<dbReference type="HOGENOM" id="CLU_010194_44_6_1"/>
<dbReference type="EMBL" id="KN838554">
    <property type="protein sequence ID" value="KIK06174.1"/>
    <property type="molecule type" value="Genomic_DNA"/>
</dbReference>
<proteinExistence type="inferred from homology"/>
<protein>
    <recommendedName>
        <fullName evidence="7">NAD(P)-binding protein</fullName>
    </recommendedName>
</protein>
<dbReference type="GO" id="GO:0016491">
    <property type="term" value="F:oxidoreductase activity"/>
    <property type="evidence" value="ECO:0007669"/>
    <property type="project" value="UniProtKB-KW"/>
</dbReference>
<keyword evidence="3" id="KW-0560">Oxidoreductase</keyword>
<evidence type="ECO:0000313" key="5">
    <source>
        <dbReference type="EMBL" id="KIK06174.1"/>
    </source>
</evidence>
<keyword evidence="6" id="KW-1185">Reference proteome</keyword>
<dbReference type="PANTHER" id="PTHR24320">
    <property type="entry name" value="RETINOL DEHYDROGENASE"/>
    <property type="match status" value="1"/>
</dbReference>
<evidence type="ECO:0000256" key="3">
    <source>
        <dbReference type="ARBA" id="ARBA00023002"/>
    </source>
</evidence>
<dbReference type="OrthoDB" id="191139at2759"/>
<dbReference type="PRINTS" id="PR00080">
    <property type="entry name" value="SDRFAMILY"/>
</dbReference>
<organism evidence="5 6">
    <name type="scientific">Laccaria amethystina LaAM-08-1</name>
    <dbReference type="NCBI Taxonomy" id="1095629"/>
    <lineage>
        <taxon>Eukaryota</taxon>
        <taxon>Fungi</taxon>
        <taxon>Dikarya</taxon>
        <taxon>Basidiomycota</taxon>
        <taxon>Agaricomycotina</taxon>
        <taxon>Agaricomycetes</taxon>
        <taxon>Agaricomycetidae</taxon>
        <taxon>Agaricales</taxon>
        <taxon>Agaricineae</taxon>
        <taxon>Hydnangiaceae</taxon>
        <taxon>Laccaria</taxon>
    </lineage>
</organism>
<evidence type="ECO:0000256" key="2">
    <source>
        <dbReference type="ARBA" id="ARBA00022857"/>
    </source>
</evidence>
<dbReference type="Pfam" id="PF00106">
    <property type="entry name" value="adh_short"/>
    <property type="match status" value="1"/>
</dbReference>
<dbReference type="Gene3D" id="3.40.50.720">
    <property type="entry name" value="NAD(P)-binding Rossmann-like Domain"/>
    <property type="match status" value="1"/>
</dbReference>
<evidence type="ECO:0000313" key="6">
    <source>
        <dbReference type="Proteomes" id="UP000054477"/>
    </source>
</evidence>
<sequence>MSSGNDDLPNRHPSPYFLGFPRFAWRDFRAISLWPFLEQAYFCGRPTWSTTQIPDLAGKVVIVTGGNTGVGMHTAKALLEHNAKVYIACRNQQKAEVTITELHSMTGKHASFLKLDLANLHSVREATKEFIRCILSSCKENRLDILFNNGGVMATPMEELSAGYDLQFYTNVLGHFYLTTLLLPTLLSTSKTNQDGKARVVNTASSAHYVARADPLNFDTFIDGGARWKYTTEDMYCQSKFANIVFSNELARRYGDHGIVSTSLNPGNLKTNLSGHVIHWPKKLFLALLQIYPAEWGALTQLWAGTSPEGAEFNGKFLIPWAREGKARKETEDVQLGRELWTWMEEQVAKLI</sequence>
<evidence type="ECO:0000256" key="4">
    <source>
        <dbReference type="RuleBase" id="RU000363"/>
    </source>
</evidence>
<name>A0A0C9XX19_9AGAR</name>
<dbReference type="Proteomes" id="UP000054477">
    <property type="component" value="Unassembled WGS sequence"/>
</dbReference>
<evidence type="ECO:0008006" key="7">
    <source>
        <dbReference type="Google" id="ProtNLM"/>
    </source>
</evidence>
<dbReference type="PANTHER" id="PTHR24320:SF282">
    <property type="entry name" value="WW DOMAIN-CONTAINING OXIDOREDUCTASE"/>
    <property type="match status" value="1"/>
</dbReference>
<dbReference type="SUPFAM" id="SSF51735">
    <property type="entry name" value="NAD(P)-binding Rossmann-fold domains"/>
    <property type="match status" value="1"/>
</dbReference>
<dbReference type="InterPro" id="IPR036291">
    <property type="entry name" value="NAD(P)-bd_dom_sf"/>
</dbReference>
<comment type="similarity">
    <text evidence="1 4">Belongs to the short-chain dehydrogenases/reductases (SDR) family.</text>
</comment>
<dbReference type="PRINTS" id="PR00081">
    <property type="entry name" value="GDHRDH"/>
</dbReference>
<reference evidence="5 6" key="1">
    <citation type="submission" date="2014-04" db="EMBL/GenBank/DDBJ databases">
        <authorList>
            <consortium name="DOE Joint Genome Institute"/>
            <person name="Kuo A."/>
            <person name="Kohler A."/>
            <person name="Nagy L.G."/>
            <person name="Floudas D."/>
            <person name="Copeland A."/>
            <person name="Barry K.W."/>
            <person name="Cichocki N."/>
            <person name="Veneault-Fourrey C."/>
            <person name="LaButti K."/>
            <person name="Lindquist E.A."/>
            <person name="Lipzen A."/>
            <person name="Lundell T."/>
            <person name="Morin E."/>
            <person name="Murat C."/>
            <person name="Sun H."/>
            <person name="Tunlid A."/>
            <person name="Henrissat B."/>
            <person name="Grigoriev I.V."/>
            <person name="Hibbett D.S."/>
            <person name="Martin F."/>
            <person name="Nordberg H.P."/>
            <person name="Cantor M.N."/>
            <person name="Hua S.X."/>
        </authorList>
    </citation>
    <scope>NUCLEOTIDE SEQUENCE [LARGE SCALE GENOMIC DNA]</scope>
    <source>
        <strain evidence="5 6">LaAM-08-1</strain>
    </source>
</reference>
<reference evidence="6" key="2">
    <citation type="submission" date="2015-01" db="EMBL/GenBank/DDBJ databases">
        <title>Evolutionary Origins and Diversification of the Mycorrhizal Mutualists.</title>
        <authorList>
            <consortium name="DOE Joint Genome Institute"/>
            <consortium name="Mycorrhizal Genomics Consortium"/>
            <person name="Kohler A."/>
            <person name="Kuo A."/>
            <person name="Nagy L.G."/>
            <person name="Floudas D."/>
            <person name="Copeland A."/>
            <person name="Barry K.W."/>
            <person name="Cichocki N."/>
            <person name="Veneault-Fourrey C."/>
            <person name="LaButti K."/>
            <person name="Lindquist E.A."/>
            <person name="Lipzen A."/>
            <person name="Lundell T."/>
            <person name="Morin E."/>
            <person name="Murat C."/>
            <person name="Riley R."/>
            <person name="Ohm R."/>
            <person name="Sun H."/>
            <person name="Tunlid A."/>
            <person name="Henrissat B."/>
            <person name="Grigoriev I.V."/>
            <person name="Hibbett D.S."/>
            <person name="Martin F."/>
        </authorList>
    </citation>
    <scope>NUCLEOTIDE SEQUENCE [LARGE SCALE GENOMIC DNA]</scope>
    <source>
        <strain evidence="6">LaAM-08-1</strain>
    </source>
</reference>
<evidence type="ECO:0000256" key="1">
    <source>
        <dbReference type="ARBA" id="ARBA00006484"/>
    </source>
</evidence>
<dbReference type="InterPro" id="IPR002347">
    <property type="entry name" value="SDR_fam"/>
</dbReference>
<keyword evidence="2" id="KW-0521">NADP</keyword>
<dbReference type="AlphaFoldDB" id="A0A0C9XX19"/>
<accession>A0A0C9XX19</accession>